<dbReference type="Gene3D" id="1.25.40.10">
    <property type="entry name" value="Tetratricopeptide repeat domain"/>
    <property type="match status" value="7"/>
</dbReference>
<feature type="repeat" description="PPR" evidence="3">
    <location>
        <begin position="353"/>
        <end position="387"/>
    </location>
</feature>
<feature type="repeat" description="PPR" evidence="3">
    <location>
        <begin position="492"/>
        <end position="526"/>
    </location>
</feature>
<feature type="repeat" description="PPR" evidence="3">
    <location>
        <begin position="753"/>
        <end position="783"/>
    </location>
</feature>
<feature type="repeat" description="PPR" evidence="3">
    <location>
        <begin position="634"/>
        <end position="668"/>
    </location>
</feature>
<feature type="repeat" description="PPR" evidence="3">
    <location>
        <begin position="457"/>
        <end position="491"/>
    </location>
</feature>
<dbReference type="OrthoDB" id="185373at2759"/>
<name>A0A9W3BTJ6_RAPSA</name>
<evidence type="ECO:0000256" key="3">
    <source>
        <dbReference type="PROSITE-ProRule" id="PRU00708"/>
    </source>
</evidence>
<feature type="repeat" description="PPR" evidence="3">
    <location>
        <begin position="528"/>
        <end position="562"/>
    </location>
</feature>
<keyword evidence="2" id="KW-0677">Repeat</keyword>
<dbReference type="PANTHER" id="PTHR46128">
    <property type="entry name" value="MITOCHONDRIAL GROUP I INTRON SPLICING FACTOR CCM1"/>
    <property type="match status" value="1"/>
</dbReference>
<feature type="repeat" description="PPR" evidence="3">
    <location>
        <begin position="563"/>
        <end position="597"/>
    </location>
</feature>
<dbReference type="Pfam" id="PF01535">
    <property type="entry name" value="PPR"/>
    <property type="match status" value="3"/>
</dbReference>
<feature type="repeat" description="PPR" evidence="3">
    <location>
        <begin position="171"/>
        <end position="201"/>
    </location>
</feature>
<gene>
    <name evidence="5" type="primary">LOC130494541</name>
</gene>
<sequence length="910" mass="102622">MIRRIQPNRDATFPGSVSSVVTRVSKDVHRTFCSVSPLIRTPEQSDPNSSIPHRLLSILTKPNWHKSPSLKQMLPSIRPSHVSSLFSLDLDPKTALNFSHWISQSPRFKHSVYSYASLLSLLANSNNGYAAVAFKIRSLMIKRCESAGDALFVLDICRKMNKDGSFIVKLRVECYNTLLNSLARFGLVDEMEKLYTEMMSEEEGEVSPNVYTYNKMVFGYCKIGNVVKAKEYVSKIVEAGLEPDFFTDTSLVMGYCRSKDLDSAFKVFEEMASKGFRRNEVAYTHLIHGLCVARKVDEAMELFARMKEDDDDNNCRPTVRTYTVLINALCGSKRKSEALDLRKEMSERGITPNIHTYTVLISSSCGECKFEEARELLGDMVEKGLMPNVVTYNALINGYCEQGRMEDALDVVELMESRNVSPNTRTYNELIHGFGKKNVHKAMGVFHKMIERRVAPSVVTYNSLIDGQCRSGNFDSAYRLLSLMKGRGLVPDQWTYNSFIDSLCKRKRVEEARQLFDSLEGEGVVDANVVMYTALIDGYCKSDKLEEAKLILEKMLSRSCLPNTSTFNALIHGLCTDEKLSEAMLLEKKMVEKGLQTTVITDTILIHRMLKEGEFDHAERRFQEMLLSGTTKPDAHTYTAFIQSYCSAGKLKEAEDMMAKMKEDGVYPDSITYSSLIKGYGDQGLTDSAFDVLKRMTDDGCEPSHHTFLSLIKHLVEMKHGKENDLCLTSNVIEFDIVVELLDKMVEHGVTPNARSYEMLIKGICEAGNLRVAEKVLERMQEEEGISSPSESVFNALLSCCCKLEMYKEAAKVVDEMICVGQLPQLESCKILICGLYKKGENERGVWVFKNLLRCGYYHDEIAWKIVVDGVGKQGLVEAFNELFTVMEESGCKFSSHTYALLREGPPNST</sequence>
<feature type="repeat" description="PPR" evidence="3">
    <location>
        <begin position="423"/>
        <end position="456"/>
    </location>
</feature>
<reference evidence="5" key="2">
    <citation type="submission" date="2025-08" db="UniProtKB">
        <authorList>
            <consortium name="RefSeq"/>
        </authorList>
    </citation>
    <scope>IDENTIFICATION</scope>
    <source>
        <tissue evidence="5">Leaf</tissue>
    </source>
</reference>
<dbReference type="PROSITE" id="PS51375">
    <property type="entry name" value="PPR"/>
    <property type="match status" value="17"/>
</dbReference>
<dbReference type="InterPro" id="IPR011990">
    <property type="entry name" value="TPR-like_helical_dom_sf"/>
</dbReference>
<dbReference type="RefSeq" id="XP_056842579.1">
    <property type="nucleotide sequence ID" value="XM_056986599.1"/>
</dbReference>
<feature type="repeat" description="PPR" evidence="3">
    <location>
        <begin position="669"/>
        <end position="703"/>
    </location>
</feature>
<feature type="repeat" description="PPR" evidence="3">
    <location>
        <begin position="318"/>
        <end position="352"/>
    </location>
</feature>
<evidence type="ECO:0000313" key="5">
    <source>
        <dbReference type="RefSeq" id="XP_056842579.1"/>
    </source>
</evidence>
<evidence type="ECO:0000256" key="1">
    <source>
        <dbReference type="ARBA" id="ARBA00007626"/>
    </source>
</evidence>
<dbReference type="GeneID" id="130494541"/>
<organism evidence="4 5">
    <name type="scientific">Raphanus sativus</name>
    <name type="common">Radish</name>
    <name type="synonym">Raphanus raphanistrum var. sativus</name>
    <dbReference type="NCBI Taxonomy" id="3726"/>
    <lineage>
        <taxon>Eukaryota</taxon>
        <taxon>Viridiplantae</taxon>
        <taxon>Streptophyta</taxon>
        <taxon>Embryophyta</taxon>
        <taxon>Tracheophyta</taxon>
        <taxon>Spermatophyta</taxon>
        <taxon>Magnoliopsida</taxon>
        <taxon>eudicotyledons</taxon>
        <taxon>Gunneridae</taxon>
        <taxon>Pentapetalae</taxon>
        <taxon>rosids</taxon>
        <taxon>malvids</taxon>
        <taxon>Brassicales</taxon>
        <taxon>Brassicaceae</taxon>
        <taxon>Brassiceae</taxon>
        <taxon>Raphanus</taxon>
    </lineage>
</organism>
<dbReference type="InterPro" id="IPR050872">
    <property type="entry name" value="PPR_P_subfamily"/>
</dbReference>
<dbReference type="NCBIfam" id="TIGR00756">
    <property type="entry name" value="PPR"/>
    <property type="match status" value="16"/>
</dbReference>
<dbReference type="Pfam" id="PF13041">
    <property type="entry name" value="PPR_2"/>
    <property type="match status" value="6"/>
</dbReference>
<feature type="repeat" description="PPR" evidence="3">
    <location>
        <begin position="388"/>
        <end position="422"/>
    </location>
</feature>
<keyword evidence="4" id="KW-1185">Reference proteome</keyword>
<accession>A0A9W3BTJ6</accession>
<feature type="repeat" description="PPR" evidence="3">
    <location>
        <begin position="244"/>
        <end position="278"/>
    </location>
</feature>
<feature type="repeat" description="PPR" evidence="3">
    <location>
        <begin position="209"/>
        <end position="243"/>
    </location>
</feature>
<feature type="repeat" description="PPR" evidence="3">
    <location>
        <begin position="860"/>
        <end position="894"/>
    </location>
</feature>
<proteinExistence type="inferred from homology"/>
<evidence type="ECO:0000313" key="4">
    <source>
        <dbReference type="Proteomes" id="UP000504610"/>
    </source>
</evidence>
<dbReference type="PANTHER" id="PTHR46128:SF273">
    <property type="entry name" value="PENTACOTRIPEPTIDE-REPEAT REGION OF PRORP DOMAIN-CONTAINING PROTEIN"/>
    <property type="match status" value="1"/>
</dbReference>
<dbReference type="InterPro" id="IPR002885">
    <property type="entry name" value="PPR_rpt"/>
</dbReference>
<dbReference type="Proteomes" id="UP000504610">
    <property type="component" value="Chromosome 5"/>
</dbReference>
<feature type="repeat" description="PPR" evidence="3">
    <location>
        <begin position="279"/>
        <end position="309"/>
    </location>
</feature>
<dbReference type="SUPFAM" id="SSF81901">
    <property type="entry name" value="HCP-like"/>
    <property type="match status" value="2"/>
</dbReference>
<feature type="repeat" description="PPR" evidence="3">
    <location>
        <begin position="790"/>
        <end position="824"/>
    </location>
</feature>
<dbReference type="KEGG" id="rsz:130494541"/>
<dbReference type="Pfam" id="PF13812">
    <property type="entry name" value="PPR_3"/>
    <property type="match status" value="1"/>
</dbReference>
<dbReference type="AlphaFoldDB" id="A0A9W3BTJ6"/>
<dbReference type="Pfam" id="PF12854">
    <property type="entry name" value="PPR_1"/>
    <property type="match status" value="1"/>
</dbReference>
<evidence type="ECO:0000256" key="2">
    <source>
        <dbReference type="ARBA" id="ARBA00022737"/>
    </source>
</evidence>
<comment type="similarity">
    <text evidence="1">Belongs to the PPR family. P subfamily.</text>
</comment>
<reference evidence="4" key="1">
    <citation type="journal article" date="2019" name="Database">
        <title>The radish genome database (RadishGD): an integrated information resource for radish genomics.</title>
        <authorList>
            <person name="Yu H.J."/>
            <person name="Baek S."/>
            <person name="Lee Y.J."/>
            <person name="Cho A."/>
            <person name="Mun J.H."/>
        </authorList>
    </citation>
    <scope>NUCLEOTIDE SEQUENCE [LARGE SCALE GENOMIC DNA]</scope>
    <source>
        <strain evidence="4">cv. WK10039</strain>
    </source>
</reference>
<protein>
    <submittedName>
        <fullName evidence="5">Pentatricopeptide repeat-containing protein At5g65560</fullName>
    </submittedName>
</protein>